<keyword evidence="2" id="KW-0539">Nucleus</keyword>
<comment type="subcellular location">
    <subcellularLocation>
        <location evidence="1">Nucleus</location>
    </subcellularLocation>
</comment>
<dbReference type="EMBL" id="KZ503453">
    <property type="protein sequence ID" value="PKU64012.1"/>
    <property type="molecule type" value="Genomic_DNA"/>
</dbReference>
<feature type="domain" description="DEUBAD" evidence="3">
    <location>
        <begin position="68"/>
        <end position="181"/>
    </location>
</feature>
<dbReference type="OrthoDB" id="1938996at2759"/>
<accession>A0A2I0VKS9</accession>
<organism evidence="4 5">
    <name type="scientific">Dendrobium catenatum</name>
    <dbReference type="NCBI Taxonomy" id="906689"/>
    <lineage>
        <taxon>Eukaryota</taxon>
        <taxon>Viridiplantae</taxon>
        <taxon>Streptophyta</taxon>
        <taxon>Embryophyta</taxon>
        <taxon>Tracheophyta</taxon>
        <taxon>Spermatophyta</taxon>
        <taxon>Magnoliopsida</taxon>
        <taxon>Liliopsida</taxon>
        <taxon>Asparagales</taxon>
        <taxon>Orchidaceae</taxon>
        <taxon>Epidendroideae</taxon>
        <taxon>Malaxideae</taxon>
        <taxon>Dendrobiinae</taxon>
        <taxon>Dendrobium</taxon>
    </lineage>
</organism>
<dbReference type="PANTHER" id="PTHR13052:SF3">
    <property type="entry name" value="NUCLEAR FACTOR RELATED TO KAPPA-B-BINDING PROTEIN"/>
    <property type="match status" value="1"/>
</dbReference>
<dbReference type="GO" id="GO:0031011">
    <property type="term" value="C:Ino80 complex"/>
    <property type="evidence" value="ECO:0007669"/>
    <property type="project" value="InterPro"/>
</dbReference>
<dbReference type="PANTHER" id="PTHR13052">
    <property type="entry name" value="NFRKB-RELATED"/>
    <property type="match status" value="1"/>
</dbReference>
<keyword evidence="5" id="KW-1185">Reference proteome</keyword>
<name>A0A2I0VKS9_9ASPA</name>
<proteinExistence type="predicted"/>
<dbReference type="InterPro" id="IPR024867">
    <property type="entry name" value="NFRKB"/>
</dbReference>
<evidence type="ECO:0000313" key="5">
    <source>
        <dbReference type="Proteomes" id="UP000233837"/>
    </source>
</evidence>
<reference evidence="4 5" key="2">
    <citation type="journal article" date="2017" name="Nature">
        <title>The Apostasia genome and the evolution of orchids.</title>
        <authorList>
            <person name="Zhang G.Q."/>
            <person name="Liu K.W."/>
            <person name="Li Z."/>
            <person name="Lohaus R."/>
            <person name="Hsiao Y.Y."/>
            <person name="Niu S.C."/>
            <person name="Wang J.Y."/>
            <person name="Lin Y.C."/>
            <person name="Xu Q."/>
            <person name="Chen L.J."/>
            <person name="Yoshida K."/>
            <person name="Fujiwara S."/>
            <person name="Wang Z.W."/>
            <person name="Zhang Y.Q."/>
            <person name="Mitsuda N."/>
            <person name="Wang M."/>
            <person name="Liu G.H."/>
            <person name="Pecoraro L."/>
            <person name="Huang H.X."/>
            <person name="Xiao X.J."/>
            <person name="Lin M."/>
            <person name="Wu X.Y."/>
            <person name="Wu W.L."/>
            <person name="Chen Y.Y."/>
            <person name="Chang S.B."/>
            <person name="Sakamoto S."/>
            <person name="Ohme-Takagi M."/>
            <person name="Yagi M."/>
            <person name="Zeng S.J."/>
            <person name="Shen C.Y."/>
            <person name="Yeh C.M."/>
            <person name="Luo Y.B."/>
            <person name="Tsai W.C."/>
            <person name="Van de Peer Y."/>
            <person name="Liu Z.J."/>
        </authorList>
    </citation>
    <scope>NUCLEOTIDE SEQUENCE [LARGE SCALE GENOMIC DNA]</scope>
    <source>
        <tissue evidence="4">The whole plant</tissue>
    </source>
</reference>
<evidence type="ECO:0000313" key="4">
    <source>
        <dbReference type="EMBL" id="PKU64012.1"/>
    </source>
</evidence>
<gene>
    <name evidence="4" type="ORF">MA16_Dca012598</name>
</gene>
<reference evidence="4 5" key="1">
    <citation type="journal article" date="2016" name="Sci. Rep.">
        <title>The Dendrobium catenatum Lindl. genome sequence provides insights into polysaccharide synthase, floral development and adaptive evolution.</title>
        <authorList>
            <person name="Zhang G.Q."/>
            <person name="Xu Q."/>
            <person name="Bian C."/>
            <person name="Tsai W.C."/>
            <person name="Yeh C.M."/>
            <person name="Liu K.W."/>
            <person name="Yoshida K."/>
            <person name="Zhang L.S."/>
            <person name="Chang S.B."/>
            <person name="Chen F."/>
            <person name="Shi Y."/>
            <person name="Su Y.Y."/>
            <person name="Zhang Y.Q."/>
            <person name="Chen L.J."/>
            <person name="Yin Y."/>
            <person name="Lin M."/>
            <person name="Huang H."/>
            <person name="Deng H."/>
            <person name="Wang Z.W."/>
            <person name="Zhu S.L."/>
            <person name="Zhao X."/>
            <person name="Deng C."/>
            <person name="Niu S.C."/>
            <person name="Huang J."/>
            <person name="Wang M."/>
            <person name="Liu G.H."/>
            <person name="Yang H.J."/>
            <person name="Xiao X.J."/>
            <person name="Hsiao Y.Y."/>
            <person name="Wu W.L."/>
            <person name="Chen Y.Y."/>
            <person name="Mitsuda N."/>
            <person name="Ohme-Takagi M."/>
            <person name="Luo Y.B."/>
            <person name="Van de Peer Y."/>
            <person name="Liu Z.J."/>
        </authorList>
    </citation>
    <scope>NUCLEOTIDE SEQUENCE [LARGE SCALE GENOMIC DNA]</scope>
    <source>
        <tissue evidence="4">The whole plant</tissue>
    </source>
</reference>
<dbReference type="InterPro" id="IPR044867">
    <property type="entry name" value="DEUBAD_dom"/>
</dbReference>
<evidence type="ECO:0000256" key="1">
    <source>
        <dbReference type="ARBA" id="ARBA00004123"/>
    </source>
</evidence>
<dbReference type="PROSITE" id="PS51916">
    <property type="entry name" value="DEUBAD"/>
    <property type="match status" value="1"/>
</dbReference>
<evidence type="ECO:0000256" key="2">
    <source>
        <dbReference type="ARBA" id="ARBA00023242"/>
    </source>
</evidence>
<sequence length="579" mass="66220">MGVVKIRRQGPGKDNHVQHFPLNYMLDEIEQDDRFPSGKDHSDDPDDSELSDAGYEYALVNDQTSNIPYELYELPNLKEILCLETWNLYLTEEERFHLAAYLPDMDQETFELTMIELLSGANIFFGSPLEMLFHRLKGGFYSLQVTQLREGLRFLQERGYHHSLRSYHESISQKFVEMRKAWRNCQPNTSVEERVQIWKNKKKQKPAFLVDLNASPHDGELSCRGVKKVMGLPALRKTTFMNEEAITHIPAVDWNIATLNNRTKAKGVLKIKTPEISSLPKQVLLSLPTESLEPFRRPPKGVLKIKPKVYHTSVAERPRTTAVSPDQGLPSIFGVHASKLSPSHSASQWQEENLTKKLNYVHKLVRAGSVYRESPTHELTKDQQSEVTVNIGSRLFDNAQISLRKMKPVKDMKMPSDDSSDFRECFDGQLKGDPWRTSSGLHQSAPDTNQRKLMLFHTNVSEAVSRNLIIADDYKIFPTNPDHSEHQYRDKKDGEGVEKSHMFPITYKRKKPHTKLSALQNQKKPSMVASMEPAVPVGANFNQMEKTKAIKIRVKGWNEFNSKYKQGMLDGQHHGSPST</sequence>
<dbReference type="CDD" id="cd21865">
    <property type="entry name" value="DEUBAD_NFRKB"/>
    <property type="match status" value="1"/>
</dbReference>
<protein>
    <recommendedName>
        <fullName evidence="3">DEUBAD domain-containing protein</fullName>
    </recommendedName>
</protein>
<dbReference type="AlphaFoldDB" id="A0A2I0VKS9"/>
<evidence type="ECO:0000259" key="3">
    <source>
        <dbReference type="PROSITE" id="PS51916"/>
    </source>
</evidence>
<dbReference type="Proteomes" id="UP000233837">
    <property type="component" value="Unassembled WGS sequence"/>
</dbReference>